<proteinExistence type="predicted"/>
<accession>A0A6T7XC88</accession>
<dbReference type="CDD" id="cd07379">
    <property type="entry name" value="MPP_239FB"/>
    <property type="match status" value="1"/>
</dbReference>
<dbReference type="Pfam" id="PF00149">
    <property type="entry name" value="Metallophos"/>
    <property type="match status" value="1"/>
</dbReference>
<feature type="region of interest" description="Disordered" evidence="1">
    <location>
        <begin position="1"/>
        <end position="38"/>
    </location>
</feature>
<dbReference type="AlphaFoldDB" id="A0A6T7XC88"/>
<name>A0A6T7XC88_9EUKA</name>
<dbReference type="InterPro" id="IPR004843">
    <property type="entry name" value="Calcineurin-like_PHP"/>
</dbReference>
<dbReference type="InterPro" id="IPR029052">
    <property type="entry name" value="Metallo-depent_PP-like"/>
</dbReference>
<feature type="compositionally biased region" description="Low complexity" evidence="1">
    <location>
        <begin position="9"/>
        <end position="20"/>
    </location>
</feature>
<dbReference type="InterPro" id="IPR051693">
    <property type="entry name" value="UPF0046_metallophosphoest"/>
</dbReference>
<dbReference type="PANTHER" id="PTHR12905:SF0">
    <property type="entry name" value="CALCINEURIN-LIKE PHOSPHOESTERASE DOMAIN-CONTAINING PROTEIN"/>
    <property type="match status" value="1"/>
</dbReference>
<dbReference type="PANTHER" id="PTHR12905">
    <property type="entry name" value="METALLOPHOSPHOESTERASE"/>
    <property type="match status" value="1"/>
</dbReference>
<reference evidence="3" key="1">
    <citation type="submission" date="2021-01" db="EMBL/GenBank/DDBJ databases">
        <authorList>
            <person name="Corre E."/>
            <person name="Pelletier E."/>
            <person name="Niang G."/>
            <person name="Scheremetjew M."/>
            <person name="Finn R."/>
            <person name="Kale V."/>
            <person name="Holt S."/>
            <person name="Cochrane G."/>
            <person name="Meng A."/>
            <person name="Brown T."/>
            <person name="Cohen L."/>
        </authorList>
    </citation>
    <scope>NUCLEOTIDE SEQUENCE</scope>
    <source>
        <strain evidence="3">UIO037</strain>
    </source>
</reference>
<dbReference type="GO" id="GO:0016787">
    <property type="term" value="F:hydrolase activity"/>
    <property type="evidence" value="ECO:0007669"/>
    <property type="project" value="InterPro"/>
</dbReference>
<evidence type="ECO:0000313" key="3">
    <source>
        <dbReference type="EMBL" id="CAE2196406.1"/>
    </source>
</evidence>
<dbReference type="Gene3D" id="3.60.21.10">
    <property type="match status" value="1"/>
</dbReference>
<organism evidence="3">
    <name type="scientific">Prymnesium polylepis</name>
    <dbReference type="NCBI Taxonomy" id="72548"/>
    <lineage>
        <taxon>Eukaryota</taxon>
        <taxon>Haptista</taxon>
        <taxon>Haptophyta</taxon>
        <taxon>Prymnesiophyceae</taxon>
        <taxon>Prymnesiales</taxon>
        <taxon>Prymnesiaceae</taxon>
        <taxon>Prymnesium</taxon>
    </lineage>
</organism>
<sequence length="311" mass="33166">MACSGMMQPTSSPSASSLTPEVMQRTTSPVRETSHSPVHSCLQTADAVRVSFAAGEISVRELAARGRNAGMGVPELAAMMRERLVPVSPCPKPPAALTVAAPLRGLRVVMLSDTHGRHRKINVPDGDVLLHAGDFTHYSRLEDAQDFNDWLGTLPHRHKILVVGNHEANADWSHRAASVLTNAAFLRDDAIDVPARTEGAPPLRVYGTDFFWPGEDHAALGALATKRPGTIDILMTHGPVAGFVDGGLGCSLLLEQVERLRPRLVVSGHIHEAHGVTTGSGDVLGSTTFVNAANAQRGHAHMGWPPVVMDV</sequence>
<dbReference type="EMBL" id="HBKO01003518">
    <property type="protein sequence ID" value="CAE2196406.1"/>
    <property type="molecule type" value="Transcribed_RNA"/>
</dbReference>
<evidence type="ECO:0000256" key="1">
    <source>
        <dbReference type="SAM" id="MobiDB-lite"/>
    </source>
</evidence>
<feature type="domain" description="Calcineurin-like phosphoesterase" evidence="2">
    <location>
        <begin position="107"/>
        <end position="272"/>
    </location>
</feature>
<protein>
    <recommendedName>
        <fullName evidence="2">Calcineurin-like phosphoesterase domain-containing protein</fullName>
    </recommendedName>
</protein>
<dbReference type="SUPFAM" id="SSF56300">
    <property type="entry name" value="Metallo-dependent phosphatases"/>
    <property type="match status" value="1"/>
</dbReference>
<evidence type="ECO:0000259" key="2">
    <source>
        <dbReference type="Pfam" id="PF00149"/>
    </source>
</evidence>
<feature type="compositionally biased region" description="Polar residues" evidence="1">
    <location>
        <begin position="24"/>
        <end position="38"/>
    </location>
</feature>
<gene>
    <name evidence="3" type="ORF">CPOL0286_LOCUS1760</name>
</gene>